<proteinExistence type="predicted"/>
<gene>
    <name evidence="1" type="ORF">K0M31_002363</name>
</gene>
<protein>
    <submittedName>
        <fullName evidence="1">Uncharacterized protein</fullName>
    </submittedName>
</protein>
<dbReference type="AlphaFoldDB" id="A0AA40KYG7"/>
<dbReference type="Proteomes" id="UP001177670">
    <property type="component" value="Unassembled WGS sequence"/>
</dbReference>
<keyword evidence="2" id="KW-1185">Reference proteome</keyword>
<name>A0AA40KYG7_9HYME</name>
<sequence>MTMTRGWRNSPWVCPSSKRTVSWAKHGGLFALREQRGTGDLYTALLGTSCANDVICSSAAKRLRAACDAVGRVRGIGHRLRGPVRVICSAKGRCGRTGRWISQLGTWTLDIHGDSRIFASTIFGRELLSVTDVPREAAWFALGRTCISLVFQDS</sequence>
<reference evidence="1" key="1">
    <citation type="submission" date="2021-10" db="EMBL/GenBank/DDBJ databases">
        <title>Melipona bicolor Genome sequencing and assembly.</title>
        <authorList>
            <person name="Araujo N.S."/>
            <person name="Arias M.C."/>
        </authorList>
    </citation>
    <scope>NUCLEOTIDE SEQUENCE</scope>
    <source>
        <strain evidence="1">USP_2M_L1-L4_2017</strain>
        <tissue evidence="1">Whole body</tissue>
    </source>
</reference>
<comment type="caution">
    <text evidence="1">The sequence shown here is derived from an EMBL/GenBank/DDBJ whole genome shotgun (WGS) entry which is preliminary data.</text>
</comment>
<organism evidence="1 2">
    <name type="scientific">Melipona bicolor</name>
    <dbReference type="NCBI Taxonomy" id="60889"/>
    <lineage>
        <taxon>Eukaryota</taxon>
        <taxon>Metazoa</taxon>
        <taxon>Ecdysozoa</taxon>
        <taxon>Arthropoda</taxon>
        <taxon>Hexapoda</taxon>
        <taxon>Insecta</taxon>
        <taxon>Pterygota</taxon>
        <taxon>Neoptera</taxon>
        <taxon>Endopterygota</taxon>
        <taxon>Hymenoptera</taxon>
        <taxon>Apocrita</taxon>
        <taxon>Aculeata</taxon>
        <taxon>Apoidea</taxon>
        <taxon>Anthophila</taxon>
        <taxon>Apidae</taxon>
        <taxon>Melipona</taxon>
    </lineage>
</organism>
<evidence type="ECO:0000313" key="1">
    <source>
        <dbReference type="EMBL" id="KAK1137869.1"/>
    </source>
</evidence>
<evidence type="ECO:0000313" key="2">
    <source>
        <dbReference type="Proteomes" id="UP001177670"/>
    </source>
</evidence>
<dbReference type="EMBL" id="JAHYIQ010000001">
    <property type="protein sequence ID" value="KAK1137869.1"/>
    <property type="molecule type" value="Genomic_DNA"/>
</dbReference>
<accession>A0AA40KYG7</accession>